<feature type="domain" description="Amidohydrolase-related" evidence="2">
    <location>
        <begin position="37"/>
        <end position="102"/>
    </location>
</feature>
<dbReference type="Pfam" id="PF01979">
    <property type="entry name" value="Amidohydro_1"/>
    <property type="match status" value="1"/>
</dbReference>
<keyword evidence="3" id="KW-1185">Reference proteome</keyword>
<dbReference type="InterPro" id="IPR011059">
    <property type="entry name" value="Metal-dep_hydrolase_composite"/>
</dbReference>
<reference evidence="4" key="1">
    <citation type="submission" date="2025-08" db="UniProtKB">
        <authorList>
            <consortium name="RefSeq"/>
        </authorList>
    </citation>
    <scope>IDENTIFICATION</scope>
    <source>
        <tissue evidence="4">Muscle</tissue>
    </source>
</reference>
<proteinExistence type="predicted"/>
<sequence>MGLEAGTHYIGEQAVEIEGHRAIIAGTSTLCGSIATMDMCVRYFKNATGCNKVEALECATLHPAQVLGITSLKGTLDFGSDADFILLDQDLRVHATFISGECVWEDNNPETHCLYKKVLY</sequence>
<evidence type="ECO:0000259" key="2">
    <source>
        <dbReference type="Pfam" id="PF01979"/>
    </source>
</evidence>
<evidence type="ECO:0000313" key="3">
    <source>
        <dbReference type="Proteomes" id="UP000694941"/>
    </source>
</evidence>
<dbReference type="Gene3D" id="2.30.40.10">
    <property type="entry name" value="Urease, subunit C, domain 1"/>
    <property type="match status" value="1"/>
</dbReference>
<accession>A0ABM1BTB0</accession>
<dbReference type="Proteomes" id="UP000694941">
    <property type="component" value="Unplaced"/>
</dbReference>
<dbReference type="RefSeq" id="XP_013788250.1">
    <property type="nucleotide sequence ID" value="XM_013932796.2"/>
</dbReference>
<evidence type="ECO:0000256" key="1">
    <source>
        <dbReference type="ARBA" id="ARBA00022801"/>
    </source>
</evidence>
<evidence type="ECO:0000313" key="4">
    <source>
        <dbReference type="RefSeq" id="XP_013788250.1"/>
    </source>
</evidence>
<dbReference type="GeneID" id="106472167"/>
<dbReference type="Gene3D" id="3.20.20.140">
    <property type="entry name" value="Metal-dependent hydrolases"/>
    <property type="match status" value="1"/>
</dbReference>
<dbReference type="PANTHER" id="PTHR11113">
    <property type="entry name" value="N-ACETYLGLUCOSAMINE-6-PHOSPHATE DEACETYLASE"/>
    <property type="match status" value="1"/>
</dbReference>
<protein>
    <submittedName>
        <fullName evidence="4">N-acetylglucosamine-6-phosphate deacetylase-like isoform X2</fullName>
    </submittedName>
</protein>
<dbReference type="InterPro" id="IPR032466">
    <property type="entry name" value="Metal_Hydrolase"/>
</dbReference>
<dbReference type="InterPro" id="IPR006680">
    <property type="entry name" value="Amidohydro-rel"/>
</dbReference>
<gene>
    <name evidence="4" type="primary">LOC106472167</name>
</gene>
<dbReference type="PANTHER" id="PTHR11113:SF14">
    <property type="entry name" value="N-ACETYLGLUCOSAMINE-6-PHOSPHATE DEACETYLASE"/>
    <property type="match status" value="1"/>
</dbReference>
<organism evidence="3 4">
    <name type="scientific">Limulus polyphemus</name>
    <name type="common">Atlantic horseshoe crab</name>
    <dbReference type="NCBI Taxonomy" id="6850"/>
    <lineage>
        <taxon>Eukaryota</taxon>
        <taxon>Metazoa</taxon>
        <taxon>Ecdysozoa</taxon>
        <taxon>Arthropoda</taxon>
        <taxon>Chelicerata</taxon>
        <taxon>Merostomata</taxon>
        <taxon>Xiphosura</taxon>
        <taxon>Limulidae</taxon>
        <taxon>Limulus</taxon>
    </lineage>
</organism>
<keyword evidence="1" id="KW-0378">Hydrolase</keyword>
<name>A0ABM1BTB0_LIMPO</name>
<dbReference type="SUPFAM" id="SSF51556">
    <property type="entry name" value="Metallo-dependent hydrolases"/>
    <property type="match status" value="1"/>
</dbReference>
<dbReference type="SUPFAM" id="SSF51338">
    <property type="entry name" value="Composite domain of metallo-dependent hydrolases"/>
    <property type="match status" value="1"/>
</dbReference>